<dbReference type="RefSeq" id="WP_251969159.1">
    <property type="nucleotide sequence ID" value="NZ_AP025730.1"/>
</dbReference>
<name>A0ABN6PNF4_9BURK</name>
<dbReference type="NCBIfam" id="TIGR02564">
    <property type="entry name" value="cas_Csy1"/>
    <property type="match status" value="1"/>
</dbReference>
<dbReference type="InterPro" id="IPR013397">
    <property type="entry name" value="CRISPR-assoc_prot_Csy1"/>
</dbReference>
<sequence>METIHRPRVDAIRALISEFLQSQLDEKLDELKEGDTKRAKLRLKFEYATWIDDAANRSVQIQAVTHSLKPIHPSAKGTNVYTAPSQLPDHRVVGTHCLCDTFEGDVAGNAAALDVYKFLKLSLDGRSLLDLAVAGDADLAAALTDDAEQARSWLDAFAGVAKQRGRPASHTLAKQFYWLTGEDAHDDTGFHLLAPLYATSLAHRVYQTVQLDRFGDEAKAAWEARKAGRFHPRPVREYGELAVQKLGGTKPLNISQLNSERLGRNYLLASLPPVWKTVAVQPVHGVDSVFQRYGRRREVVRLVRMLRDFLASDPAPNIRTRTRIDTLVADLLDELLHLAAEVRSLAPGWSQDPACRLSAAERLWLDPGAGTEEGAAAVPITDEAAERIAAGFANWLNARLRKPLPMGDPEYQHWRKLALEQIEDDLREAHDE</sequence>
<reference evidence="1" key="1">
    <citation type="submission" date="2022-04" db="EMBL/GenBank/DDBJ databases">
        <title>Whole genome sequence of Sphaerotilus sp. FB-5.</title>
        <authorList>
            <person name="Takeda M."/>
            <person name="Narihara S."/>
            <person name="Akimoto M."/>
            <person name="Akimoto R."/>
            <person name="Nishiyashiki S."/>
            <person name="Murakami T."/>
        </authorList>
    </citation>
    <scope>NUCLEOTIDE SEQUENCE</scope>
    <source>
        <strain evidence="1">FB-5</strain>
    </source>
</reference>
<accession>A0ABN6PNF4</accession>
<keyword evidence="2" id="KW-1185">Reference proteome</keyword>
<gene>
    <name evidence="1" type="ORF">CATMQ487_27770</name>
</gene>
<evidence type="ECO:0000313" key="1">
    <source>
        <dbReference type="EMBL" id="BDI05807.1"/>
    </source>
</evidence>
<dbReference type="Pfam" id="PF09611">
    <property type="entry name" value="Cas_Csy1"/>
    <property type="match status" value="1"/>
</dbReference>
<dbReference type="EMBL" id="AP025730">
    <property type="protein sequence ID" value="BDI05807.1"/>
    <property type="molecule type" value="Genomic_DNA"/>
</dbReference>
<dbReference type="Proteomes" id="UP001057498">
    <property type="component" value="Chromosome"/>
</dbReference>
<organism evidence="1 2">
    <name type="scientific">Sphaerotilus microaerophilus</name>
    <dbReference type="NCBI Taxonomy" id="2914710"/>
    <lineage>
        <taxon>Bacteria</taxon>
        <taxon>Pseudomonadati</taxon>
        <taxon>Pseudomonadota</taxon>
        <taxon>Betaproteobacteria</taxon>
        <taxon>Burkholderiales</taxon>
        <taxon>Sphaerotilaceae</taxon>
        <taxon>Sphaerotilus</taxon>
    </lineage>
</organism>
<protein>
    <submittedName>
        <fullName evidence="1">Type I-F CRISPR-associated protein Csy1</fullName>
    </submittedName>
</protein>
<proteinExistence type="predicted"/>
<evidence type="ECO:0000313" key="2">
    <source>
        <dbReference type="Proteomes" id="UP001057498"/>
    </source>
</evidence>